<evidence type="ECO:0000313" key="2">
    <source>
        <dbReference type="EMBL" id="ADI23655.1"/>
    </source>
</evidence>
<dbReference type="AlphaFoldDB" id="E7C881"/>
<proteinExistence type="predicted"/>
<reference evidence="2" key="1">
    <citation type="submission" date="2010-01" db="EMBL/GenBank/DDBJ databases">
        <title>Genome fragments of uncultured bacteria from the North Pacific subtropical Gyre.</title>
        <authorList>
            <person name="Pham V.D."/>
            <person name="Delong E.F."/>
        </authorList>
    </citation>
    <scope>NUCLEOTIDE SEQUENCE</scope>
</reference>
<sequence>MERPTSIDDLAPDAAPDVAAEPEVEPEPEVEVEVEAEPAVEAEVEAEPEAEPAVEADMSFEPVSAPEADPEPVADSTVAPEDEITMMADFGAEVQAEPEEPATDSFFSGGAPADTEDASAADADVVGDAAVEEAPAEEEAPAVSGFSFGKRDPRDKAKRLARVLLSDMTMYNADLHESALANGSMKEDFEEKIEKSWKEYVEHVGPEMAEGDGQEFWRAALNDVLAKGEEVF</sequence>
<name>E7C881_9BACT</name>
<dbReference type="EMBL" id="GU568020">
    <property type="protein sequence ID" value="ADI23655.1"/>
    <property type="molecule type" value="Genomic_DNA"/>
</dbReference>
<feature type="compositionally biased region" description="Acidic residues" evidence="1">
    <location>
        <begin position="130"/>
        <end position="140"/>
    </location>
</feature>
<feature type="compositionally biased region" description="Low complexity" evidence="1">
    <location>
        <begin position="120"/>
        <end position="129"/>
    </location>
</feature>
<protein>
    <submittedName>
        <fullName evidence="2">Uncharacterized protein</fullName>
    </submittedName>
</protein>
<organism evidence="2">
    <name type="scientific">uncultured Gemmatimonadales bacterium HF4000_15H13</name>
    <dbReference type="NCBI Taxonomy" id="723618"/>
    <lineage>
        <taxon>Bacteria</taxon>
        <taxon>Pseudomonadati</taxon>
        <taxon>Gemmatimonadota</taxon>
        <taxon>Gemmatimonadia</taxon>
        <taxon>Gemmatimonadales</taxon>
        <taxon>environmental samples</taxon>
    </lineage>
</organism>
<evidence type="ECO:0000256" key="1">
    <source>
        <dbReference type="SAM" id="MobiDB-lite"/>
    </source>
</evidence>
<feature type="compositionally biased region" description="Acidic residues" evidence="1">
    <location>
        <begin position="20"/>
        <end position="54"/>
    </location>
</feature>
<feature type="region of interest" description="Disordered" evidence="1">
    <location>
        <begin position="1"/>
        <end position="76"/>
    </location>
</feature>
<feature type="region of interest" description="Disordered" evidence="1">
    <location>
        <begin position="91"/>
        <end position="155"/>
    </location>
</feature>
<accession>E7C881</accession>